<dbReference type="PANTHER" id="PTHR31885:SF6">
    <property type="entry name" value="GH04784P"/>
    <property type="match status" value="1"/>
</dbReference>
<proteinExistence type="inferred from homology"/>
<keyword evidence="5 6" id="KW-0472">Membrane</keyword>
<protein>
    <submittedName>
        <fullName evidence="7">Lysoplasmalogenase</fullName>
    </submittedName>
</protein>
<evidence type="ECO:0000313" key="7">
    <source>
        <dbReference type="EMBL" id="MDP4539194.1"/>
    </source>
</evidence>
<keyword evidence="4 6" id="KW-1133">Transmembrane helix</keyword>
<dbReference type="InterPro" id="IPR012506">
    <property type="entry name" value="TMEM86B-like"/>
</dbReference>
<evidence type="ECO:0000256" key="6">
    <source>
        <dbReference type="SAM" id="Phobius"/>
    </source>
</evidence>
<gene>
    <name evidence="7" type="ORF">Q9K01_06125</name>
</gene>
<evidence type="ECO:0000313" key="8">
    <source>
        <dbReference type="Proteomes" id="UP001235664"/>
    </source>
</evidence>
<dbReference type="EMBL" id="JAVAIL010000002">
    <property type="protein sequence ID" value="MDP4539194.1"/>
    <property type="molecule type" value="Genomic_DNA"/>
</dbReference>
<sequence length="220" mass="23374">MPRRALSEHRPYLLLSLLAGISYFFVADSAIGGVWLMLWKGAAVAFLAVYAARRSAGPDGALIAAAMALGAIGDVAIEIDLIAGGAAFALGHLMAITLYRRNMRRVRTGSQNAAALALAVFAPLIAWLITRQSPDWTIATGYAAVLGLMAASAWSSRFPRYRVGLGAVLFIVSDLVLLGREGGGLDPAIAGWLVWPLYYAAQFLIVTGVVQTLRLKQTAD</sequence>
<feature type="transmembrane region" description="Helical" evidence="6">
    <location>
        <begin position="192"/>
        <end position="213"/>
    </location>
</feature>
<evidence type="ECO:0000256" key="1">
    <source>
        <dbReference type="ARBA" id="ARBA00004141"/>
    </source>
</evidence>
<evidence type="ECO:0000256" key="4">
    <source>
        <dbReference type="ARBA" id="ARBA00022989"/>
    </source>
</evidence>
<keyword evidence="8" id="KW-1185">Reference proteome</keyword>
<feature type="transmembrane region" description="Helical" evidence="6">
    <location>
        <begin position="136"/>
        <end position="154"/>
    </location>
</feature>
<feature type="transmembrane region" description="Helical" evidence="6">
    <location>
        <begin position="112"/>
        <end position="130"/>
    </location>
</feature>
<comment type="similarity">
    <text evidence="2">Belongs to the TMEM86 family.</text>
</comment>
<dbReference type="RefSeq" id="WP_305929333.1">
    <property type="nucleotide sequence ID" value="NZ_JAVAIL010000002.1"/>
</dbReference>
<organism evidence="7 8">
    <name type="scientific">Qipengyuania benthica</name>
    <dbReference type="NCBI Taxonomy" id="3067651"/>
    <lineage>
        <taxon>Bacteria</taxon>
        <taxon>Pseudomonadati</taxon>
        <taxon>Pseudomonadota</taxon>
        <taxon>Alphaproteobacteria</taxon>
        <taxon>Sphingomonadales</taxon>
        <taxon>Erythrobacteraceae</taxon>
        <taxon>Qipengyuania</taxon>
    </lineage>
</organism>
<feature type="transmembrane region" description="Helical" evidence="6">
    <location>
        <begin position="12"/>
        <end position="31"/>
    </location>
</feature>
<dbReference type="PANTHER" id="PTHR31885">
    <property type="entry name" value="GH04784P"/>
    <property type="match status" value="1"/>
</dbReference>
<comment type="caution">
    <text evidence="7">The sequence shown here is derived from an EMBL/GenBank/DDBJ whole genome shotgun (WGS) entry which is preliminary data.</text>
</comment>
<evidence type="ECO:0000256" key="5">
    <source>
        <dbReference type="ARBA" id="ARBA00023136"/>
    </source>
</evidence>
<comment type="subcellular location">
    <subcellularLocation>
        <location evidence="1">Membrane</location>
        <topology evidence="1">Multi-pass membrane protein</topology>
    </subcellularLocation>
</comment>
<name>A0ABT9H7A2_9SPHN</name>
<feature type="transmembrane region" description="Helical" evidence="6">
    <location>
        <begin position="161"/>
        <end position="180"/>
    </location>
</feature>
<dbReference type="Pfam" id="PF07947">
    <property type="entry name" value="YhhN"/>
    <property type="match status" value="1"/>
</dbReference>
<evidence type="ECO:0000256" key="3">
    <source>
        <dbReference type="ARBA" id="ARBA00022692"/>
    </source>
</evidence>
<feature type="transmembrane region" description="Helical" evidence="6">
    <location>
        <begin position="83"/>
        <end position="100"/>
    </location>
</feature>
<evidence type="ECO:0000256" key="2">
    <source>
        <dbReference type="ARBA" id="ARBA00007375"/>
    </source>
</evidence>
<accession>A0ABT9H7A2</accession>
<dbReference type="Proteomes" id="UP001235664">
    <property type="component" value="Unassembled WGS sequence"/>
</dbReference>
<reference evidence="7 8" key="1">
    <citation type="submission" date="2023-08" db="EMBL/GenBank/DDBJ databases">
        <title>genomic of DY56.</title>
        <authorList>
            <person name="Wang Y."/>
        </authorList>
    </citation>
    <scope>NUCLEOTIDE SEQUENCE [LARGE SCALE GENOMIC DNA]</scope>
    <source>
        <strain evidence="7 8">DY56-A-20</strain>
    </source>
</reference>
<keyword evidence="3 6" id="KW-0812">Transmembrane</keyword>